<proteinExistence type="predicted"/>
<protein>
    <submittedName>
        <fullName evidence="1">Uncharacterized protein</fullName>
    </submittedName>
</protein>
<gene>
    <name evidence="1" type="ORF">METZ01_LOCUS203531</name>
</gene>
<accession>A0A382EL99</accession>
<dbReference type="EMBL" id="UINC01044775">
    <property type="protein sequence ID" value="SVB50677.1"/>
    <property type="molecule type" value="Genomic_DNA"/>
</dbReference>
<reference evidence="1" key="1">
    <citation type="submission" date="2018-05" db="EMBL/GenBank/DDBJ databases">
        <authorList>
            <person name="Lanie J.A."/>
            <person name="Ng W.-L."/>
            <person name="Kazmierczak K.M."/>
            <person name="Andrzejewski T.M."/>
            <person name="Davidsen T.M."/>
            <person name="Wayne K.J."/>
            <person name="Tettelin H."/>
            <person name="Glass J.I."/>
            <person name="Rusch D."/>
            <person name="Podicherti R."/>
            <person name="Tsui H.-C.T."/>
            <person name="Winkler M.E."/>
        </authorList>
    </citation>
    <scope>NUCLEOTIDE SEQUENCE</scope>
</reference>
<sequence>MKIISLLPAILLIIGCLPVHLPQSMGEPPENAASFPILKERNRLLGALSPER</sequence>
<dbReference type="PROSITE" id="PS51257">
    <property type="entry name" value="PROKAR_LIPOPROTEIN"/>
    <property type="match status" value="1"/>
</dbReference>
<feature type="non-terminal residue" evidence="1">
    <location>
        <position position="52"/>
    </location>
</feature>
<dbReference type="AlphaFoldDB" id="A0A382EL99"/>
<evidence type="ECO:0000313" key="1">
    <source>
        <dbReference type="EMBL" id="SVB50677.1"/>
    </source>
</evidence>
<organism evidence="1">
    <name type="scientific">marine metagenome</name>
    <dbReference type="NCBI Taxonomy" id="408172"/>
    <lineage>
        <taxon>unclassified sequences</taxon>
        <taxon>metagenomes</taxon>
        <taxon>ecological metagenomes</taxon>
    </lineage>
</organism>
<name>A0A382EL99_9ZZZZ</name>